<feature type="region of interest" description="Disordered" evidence="1">
    <location>
        <begin position="21"/>
        <end position="43"/>
    </location>
</feature>
<dbReference type="EMBL" id="FNKK01000002">
    <property type="protein sequence ID" value="SDQ39945.1"/>
    <property type="molecule type" value="Genomic_DNA"/>
</dbReference>
<evidence type="ECO:0000313" key="3">
    <source>
        <dbReference type="Proteomes" id="UP000217103"/>
    </source>
</evidence>
<dbReference type="Gene3D" id="3.10.129.10">
    <property type="entry name" value="Hotdog Thioesterase"/>
    <property type="match status" value="1"/>
</dbReference>
<dbReference type="AlphaFoldDB" id="A0A1H1AJT4"/>
<reference evidence="2 3" key="1">
    <citation type="submission" date="2016-10" db="EMBL/GenBank/DDBJ databases">
        <authorList>
            <person name="de Groot N.N."/>
        </authorList>
    </citation>
    <scope>NUCLEOTIDE SEQUENCE [LARGE SCALE GENOMIC DNA]</scope>
    <source>
        <strain evidence="2 3">DSM 43794</strain>
    </source>
</reference>
<protein>
    <recommendedName>
        <fullName evidence="4">MaoC like domain-containing protein</fullName>
    </recommendedName>
</protein>
<accession>A0A1H1AJT4</accession>
<dbReference type="SUPFAM" id="SSF54637">
    <property type="entry name" value="Thioesterase/thiol ester dehydrase-isomerase"/>
    <property type="match status" value="1"/>
</dbReference>
<organism evidence="2 3">
    <name type="scientific">Thermostaphylospora chromogena</name>
    <dbReference type="NCBI Taxonomy" id="35622"/>
    <lineage>
        <taxon>Bacteria</taxon>
        <taxon>Bacillati</taxon>
        <taxon>Actinomycetota</taxon>
        <taxon>Actinomycetes</taxon>
        <taxon>Streptosporangiales</taxon>
        <taxon>Thermomonosporaceae</taxon>
        <taxon>Thermostaphylospora</taxon>
    </lineage>
</organism>
<gene>
    <name evidence="2" type="ORF">SAMN04489764_0528</name>
</gene>
<dbReference type="RefSeq" id="WP_242659044.1">
    <property type="nucleotide sequence ID" value="NZ_FNKK01000002.1"/>
</dbReference>
<evidence type="ECO:0008006" key="4">
    <source>
        <dbReference type="Google" id="ProtNLM"/>
    </source>
</evidence>
<name>A0A1H1AJT4_9ACTN</name>
<keyword evidence="3" id="KW-1185">Reference proteome</keyword>
<proteinExistence type="predicted"/>
<evidence type="ECO:0000313" key="2">
    <source>
        <dbReference type="EMBL" id="SDQ39945.1"/>
    </source>
</evidence>
<evidence type="ECO:0000256" key="1">
    <source>
        <dbReference type="SAM" id="MobiDB-lite"/>
    </source>
</evidence>
<sequence>MGDVVDRRHDETGIGMPLRMASRRTDDGSFDAGPPGIVMRPLPGARTDTPIGPGTTLPELSVTLTPTLVVSTTLAATTITAVGYDPRSANARRASDVFLSIPTTMGLVERYVTDWAGPEALICGIKVKLGVPAYAGDRLVFSGAVASHDRDRYTVVVRGRVGRGDHVTGTVRLRLP</sequence>
<dbReference type="STRING" id="35622.SAMN04489764_0528"/>
<dbReference type="InterPro" id="IPR029069">
    <property type="entry name" value="HotDog_dom_sf"/>
</dbReference>
<dbReference type="Proteomes" id="UP000217103">
    <property type="component" value="Unassembled WGS sequence"/>
</dbReference>